<dbReference type="GO" id="GO:0031177">
    <property type="term" value="F:phosphopantetheine binding"/>
    <property type="evidence" value="ECO:0007669"/>
    <property type="project" value="InterPro"/>
</dbReference>
<feature type="region of interest" description="N-terminal hotdog fold" evidence="5">
    <location>
        <begin position="1327"/>
        <end position="1462"/>
    </location>
</feature>
<keyword evidence="3" id="KW-0597">Phosphoprotein</keyword>
<dbReference type="EMBL" id="KV407455">
    <property type="protein sequence ID" value="KZF25341.1"/>
    <property type="molecule type" value="Genomic_DNA"/>
</dbReference>
<dbReference type="Pfam" id="PF00109">
    <property type="entry name" value="ketoacyl-synt"/>
    <property type="match status" value="1"/>
</dbReference>
<evidence type="ECO:0000259" key="7">
    <source>
        <dbReference type="PROSITE" id="PS50075"/>
    </source>
</evidence>
<dbReference type="PANTHER" id="PTHR43775">
    <property type="entry name" value="FATTY ACID SYNTHASE"/>
    <property type="match status" value="1"/>
</dbReference>
<dbReference type="NCBIfam" id="TIGR04532">
    <property type="entry name" value="PT_fungal_PKS"/>
    <property type="match status" value="1"/>
</dbReference>
<dbReference type="InterPro" id="IPR049900">
    <property type="entry name" value="PKS_mFAS_DH"/>
</dbReference>
<evidence type="ECO:0000256" key="1">
    <source>
        <dbReference type="ARBA" id="ARBA00005179"/>
    </source>
</evidence>
<dbReference type="InterPro" id="IPR014043">
    <property type="entry name" value="Acyl_transferase_dom"/>
</dbReference>
<feature type="domain" description="Carrier" evidence="7">
    <location>
        <begin position="1707"/>
        <end position="1784"/>
    </location>
</feature>
<feature type="region of interest" description="Disordered" evidence="6">
    <location>
        <begin position="1672"/>
        <end position="1694"/>
    </location>
</feature>
<dbReference type="CDD" id="cd00833">
    <property type="entry name" value="PKS"/>
    <property type="match status" value="1"/>
</dbReference>
<evidence type="ECO:0000313" key="10">
    <source>
        <dbReference type="EMBL" id="KZF25341.1"/>
    </source>
</evidence>
<dbReference type="FunFam" id="1.10.1200.10:FF:000011">
    <property type="entry name" value="Sterigmatocystin biosynthesis polyketide synthase"/>
    <property type="match status" value="1"/>
</dbReference>
<dbReference type="Gene3D" id="3.40.47.10">
    <property type="match status" value="1"/>
</dbReference>
<dbReference type="SUPFAM" id="SSF53901">
    <property type="entry name" value="Thiolase-like"/>
    <property type="match status" value="1"/>
</dbReference>
<protein>
    <submittedName>
        <fullName evidence="10">Beta-ketoacyl synthase domain-containing protein</fullName>
    </submittedName>
</protein>
<evidence type="ECO:0000256" key="6">
    <source>
        <dbReference type="SAM" id="MobiDB-lite"/>
    </source>
</evidence>
<dbReference type="Pfam" id="PF22621">
    <property type="entry name" value="CurL-like_PKS_C"/>
    <property type="match status" value="1"/>
</dbReference>
<feature type="compositionally biased region" description="Low complexity" evidence="6">
    <location>
        <begin position="1676"/>
        <end position="1685"/>
    </location>
</feature>
<dbReference type="InterPro" id="IPR001227">
    <property type="entry name" value="Ac_transferase_dom_sf"/>
</dbReference>
<dbReference type="Pfam" id="PF16073">
    <property type="entry name" value="SAT"/>
    <property type="match status" value="1"/>
</dbReference>
<dbReference type="InterPro" id="IPR020806">
    <property type="entry name" value="PKS_PP-bd"/>
</dbReference>
<dbReference type="PANTHER" id="PTHR43775:SF24">
    <property type="entry name" value="NON-REDUCING POLYKETIDE SYNTHASE APTA-RELATED"/>
    <property type="match status" value="1"/>
</dbReference>
<dbReference type="Gene3D" id="3.30.70.3290">
    <property type="match status" value="1"/>
</dbReference>
<dbReference type="GO" id="GO:0004312">
    <property type="term" value="F:fatty acid synthase activity"/>
    <property type="evidence" value="ECO:0007669"/>
    <property type="project" value="TreeGrafter"/>
</dbReference>
<dbReference type="InterPro" id="IPR032088">
    <property type="entry name" value="SAT"/>
</dbReference>
<dbReference type="InterPro" id="IPR042104">
    <property type="entry name" value="PKS_dehydratase_sf"/>
</dbReference>
<dbReference type="Gene3D" id="3.10.129.110">
    <property type="entry name" value="Polyketide synthase dehydratase"/>
    <property type="match status" value="1"/>
</dbReference>
<dbReference type="FunFam" id="3.40.366.10:FF:000002">
    <property type="entry name" value="Probable polyketide synthase 2"/>
    <property type="match status" value="1"/>
</dbReference>
<dbReference type="FunFam" id="3.10.129.110:FF:000001">
    <property type="entry name" value="Sterigmatocystin biosynthesis polyketide synthase"/>
    <property type="match status" value="1"/>
</dbReference>
<dbReference type="PROSITE" id="PS50075">
    <property type="entry name" value="CARRIER"/>
    <property type="match status" value="1"/>
</dbReference>
<proteinExistence type="predicted"/>
<keyword evidence="2" id="KW-0596">Phosphopantetheine</keyword>
<dbReference type="Proteomes" id="UP000076632">
    <property type="component" value="Unassembled WGS sequence"/>
</dbReference>
<dbReference type="SMART" id="SM00823">
    <property type="entry name" value="PKS_PP"/>
    <property type="match status" value="1"/>
</dbReference>
<dbReference type="PROSITE" id="PS00606">
    <property type="entry name" value="KS3_1"/>
    <property type="match status" value="1"/>
</dbReference>
<dbReference type="RefSeq" id="XP_018190896.1">
    <property type="nucleotide sequence ID" value="XM_018330163.1"/>
</dbReference>
<dbReference type="Pfam" id="PF00550">
    <property type="entry name" value="PP-binding"/>
    <property type="match status" value="1"/>
</dbReference>
<dbReference type="GO" id="GO:0004315">
    <property type="term" value="F:3-oxoacyl-[acyl-carrier-protein] synthase activity"/>
    <property type="evidence" value="ECO:0007669"/>
    <property type="project" value="InterPro"/>
</dbReference>
<dbReference type="InterPro" id="IPR014031">
    <property type="entry name" value="Ketoacyl_synth_C"/>
</dbReference>
<dbReference type="InterPro" id="IPR036736">
    <property type="entry name" value="ACP-like_sf"/>
</dbReference>
<feature type="active site" description="Proton donor; for dehydratase activity" evidence="5">
    <location>
        <position position="1547"/>
    </location>
</feature>
<dbReference type="InterPro" id="IPR018201">
    <property type="entry name" value="Ketoacyl_synth_AS"/>
</dbReference>
<dbReference type="SUPFAM" id="SSF52151">
    <property type="entry name" value="FabD/lysophospholipase-like"/>
    <property type="match status" value="1"/>
</dbReference>
<dbReference type="InterPro" id="IPR020841">
    <property type="entry name" value="PKS_Beta-ketoAc_synthase_dom"/>
</dbReference>
<dbReference type="InterPro" id="IPR016035">
    <property type="entry name" value="Acyl_Trfase/lysoPLipase"/>
</dbReference>
<feature type="active site" description="Proton acceptor; for dehydratase activity" evidence="5">
    <location>
        <position position="1359"/>
    </location>
</feature>
<keyword evidence="11" id="KW-1185">Reference proteome</keyword>
<feature type="domain" description="PKS/mFAS DH" evidence="9">
    <location>
        <begin position="1327"/>
        <end position="1635"/>
    </location>
</feature>
<dbReference type="Gene3D" id="3.30.70.250">
    <property type="entry name" value="Malonyl-CoA ACP transacylase, ACP-binding"/>
    <property type="match status" value="1"/>
</dbReference>
<evidence type="ECO:0000256" key="2">
    <source>
        <dbReference type="ARBA" id="ARBA00022450"/>
    </source>
</evidence>
<dbReference type="InterPro" id="IPR016036">
    <property type="entry name" value="Malonyl_transacylase_ACP-bd"/>
</dbReference>
<dbReference type="PROSITE" id="PS52004">
    <property type="entry name" value="KS3_2"/>
    <property type="match status" value="1"/>
</dbReference>
<dbReference type="GO" id="GO:0006633">
    <property type="term" value="P:fatty acid biosynthetic process"/>
    <property type="evidence" value="ECO:0007669"/>
    <property type="project" value="InterPro"/>
</dbReference>
<comment type="pathway">
    <text evidence="1">Secondary metabolite biosynthesis.</text>
</comment>
<dbReference type="Gene3D" id="1.10.1200.10">
    <property type="entry name" value="ACP-like"/>
    <property type="match status" value="1"/>
</dbReference>
<dbReference type="GeneID" id="28895300"/>
<gene>
    <name evidence="10" type="ORF">L228DRAFT_217688</name>
</gene>
<evidence type="ECO:0000259" key="9">
    <source>
        <dbReference type="PROSITE" id="PS52019"/>
    </source>
</evidence>
<reference evidence="10 11" key="1">
    <citation type="journal article" date="2016" name="Fungal Biol.">
        <title>The genome of Xylona heveae provides a window into fungal endophytism.</title>
        <authorList>
            <person name="Gazis R."/>
            <person name="Kuo A."/>
            <person name="Riley R."/>
            <person name="LaButti K."/>
            <person name="Lipzen A."/>
            <person name="Lin J."/>
            <person name="Amirebrahimi M."/>
            <person name="Hesse C.N."/>
            <person name="Spatafora J.W."/>
            <person name="Henrissat B."/>
            <person name="Hainaut M."/>
            <person name="Grigoriev I.V."/>
            <person name="Hibbett D.S."/>
        </authorList>
    </citation>
    <scope>NUCLEOTIDE SEQUENCE [LARGE SCALE GENOMIC DNA]</scope>
    <source>
        <strain evidence="10 11">TC161</strain>
    </source>
</reference>
<dbReference type="InParanoid" id="A0A165ISY0"/>
<dbReference type="Gene3D" id="3.40.366.10">
    <property type="entry name" value="Malonyl-Coenzyme A Acyl Carrier Protein, domain 2"/>
    <property type="match status" value="2"/>
</dbReference>
<dbReference type="GO" id="GO:0044550">
    <property type="term" value="P:secondary metabolite biosynthetic process"/>
    <property type="evidence" value="ECO:0007669"/>
    <property type="project" value="TreeGrafter"/>
</dbReference>
<dbReference type="STRING" id="1328760.A0A165ISY0"/>
<evidence type="ECO:0000256" key="3">
    <source>
        <dbReference type="ARBA" id="ARBA00022553"/>
    </source>
</evidence>
<dbReference type="PROSITE" id="PS52019">
    <property type="entry name" value="PKS_MFAS_DH"/>
    <property type="match status" value="1"/>
</dbReference>
<dbReference type="InterPro" id="IPR016039">
    <property type="entry name" value="Thiolase-like"/>
</dbReference>
<organism evidence="10 11">
    <name type="scientific">Xylona heveae (strain CBS 132557 / TC161)</name>
    <dbReference type="NCBI Taxonomy" id="1328760"/>
    <lineage>
        <taxon>Eukaryota</taxon>
        <taxon>Fungi</taxon>
        <taxon>Dikarya</taxon>
        <taxon>Ascomycota</taxon>
        <taxon>Pezizomycotina</taxon>
        <taxon>Xylonomycetes</taxon>
        <taxon>Xylonales</taxon>
        <taxon>Xylonaceae</taxon>
        <taxon>Xylona</taxon>
    </lineage>
</organism>
<dbReference type="SMART" id="SM00827">
    <property type="entry name" value="PKS_AT"/>
    <property type="match status" value="1"/>
</dbReference>
<accession>A0A165ISY0</accession>
<dbReference type="Pfam" id="PF00698">
    <property type="entry name" value="Acyl_transf_1"/>
    <property type="match status" value="1"/>
</dbReference>
<evidence type="ECO:0000259" key="8">
    <source>
        <dbReference type="PROSITE" id="PS52004"/>
    </source>
</evidence>
<evidence type="ECO:0000313" key="11">
    <source>
        <dbReference type="Proteomes" id="UP000076632"/>
    </source>
</evidence>
<dbReference type="Pfam" id="PF02801">
    <property type="entry name" value="Ketoacyl-synt_C"/>
    <property type="match status" value="1"/>
</dbReference>
<dbReference type="InterPro" id="IPR030918">
    <property type="entry name" value="PT_fungal_PKS"/>
</dbReference>
<dbReference type="SUPFAM" id="SSF55048">
    <property type="entry name" value="Probable ACP-binding domain of malonyl-CoA ACP transacylase"/>
    <property type="match status" value="1"/>
</dbReference>
<feature type="domain" description="Ketosynthase family 3 (KS3)" evidence="8">
    <location>
        <begin position="408"/>
        <end position="841"/>
    </location>
</feature>
<keyword evidence="4" id="KW-0808">Transferase</keyword>
<dbReference type="OrthoDB" id="329835at2759"/>
<evidence type="ECO:0000256" key="5">
    <source>
        <dbReference type="PROSITE-ProRule" id="PRU01363"/>
    </source>
</evidence>
<name>A0A165ISY0_XYLHT</name>
<dbReference type="OMA" id="LNTHYDP"/>
<dbReference type="InterPro" id="IPR009081">
    <property type="entry name" value="PP-bd_ACP"/>
</dbReference>
<sequence length="1784" mass="195287">METPSSASESLNDSINNFNPEDLTTNLIYFSNDFPNDDLKDLFRRLHRHSKDRRFTLLATFLENCARVLKEETNHLPQSLRELVPPFETLFTLVDGGQFRLGPLGASMESAFLCALQVGMIIGHYEGRHIDYDLNAQNTVLAGLSIGLLAGAAVSLSKDLHQLATTGAESVRVAFRLGLYIDEISRKIEVRDPNAPPQSWAYVVTGLSAEEIQPEIDRYNTSSGNTELTKIFLSAVDKTSVSVSGPPSRLKEIFLRSQILRHSKHLPLPVYEGMCHAPHLYNKETIWDVISKPDPKILRNKRVQIPLISSQTGKPFNSLLSGFLYEEICAELLTGSIFVDKVTAGILDGITKCHFLILQVNCFRPTLVANGIISAIEQQLPQVGIKRQDMLDWITEDFGPRQPRNFKDSKVAIVGMACRMPGGADDTELFWKILDEGRDTHTRVPADRFDLETHYDPTGKTENATQTPFGNFIDSPGLFDAGFFNMSPKEAEQTDPMQRLALVTAYEALEMAGYSPNRTSSTNCKRVGAYYGQASDDWRELNASQNLGTYAVPGGVRAFANGRINYFFGFSGPSINLDTACSSGLAAVQAGCSALWAGEADTIVAGGLNVITDPDNYAGLCNAHFLSKTGQCKVWDQNADGYCRADGVGSVVLKRLEDAEDDNDNILGVILAAATNHSAKAISITHPHAGAQKDNYNQVMRAAAINPLDVSFIELHGTGTQAGDTVECESVCDVFAPLSSRRRADQSLLLGAVKSNIGHGEAAAGIASLLKMLLVYQKDEIPPHIGIKTEINPAIGKYLDKRNVGLAMEETPYPRKKGSRRFAVVNSFGAHGGNTTVLLEDAPARQVTGVDPRSTHVVTVSAKSKASLKGNIEDLLSYVEKNPATSIGDLAYTTCARRIHHNFRVATAVSNTDQLRRFLENAVESVSDLRPVPLDAPSVAFTFTGQGAFYEGIGAQLFEQFPYYRTQILQLDQLVQRFGYQSIIPVINEIDGSTFSPLMTQLSILVVEIALSRLWTFLGIQPNAVIGHSLGEYSALVAADVISAADAILLVGQRASYTMSTCEAGTHLMLSVLASVDQIQKLIGEDGKYEVSCRNGHSDTVISGNREDIEEVRQHLEASGLKCTPLHLPFAFHTKQMDPMLDSFEQMAKGVSFKPPRLPVISPLLGACVFDGKTINAAYLRRASREPVDFVGALDAAQAMGIIDSQTIWVEVGPQPICASFITKHIHHTTTLPSLKKNEDNFTTIAKALASLHTSGVPISWNEYYAPYESSHILLNLPHYHWNVKNYWIQYIGTWTLDKALLKYGQNKSKGAFDMHSASNLRTSSVHQITLEEITSTTGQLKTVSDVMHPDFLSSIKGHAMNHHGVATSSIWCDMAYTAGEYLFKRMSPACKQVHMNLADMEVLHAIVAKKVSSRSQLIALECNLNISSRTMTLAWSQLEGNGNSDQVPFATAKMYFEEAADWRNEWDRLTHLVTGRIEALGQMASTGACNKISKNLTYSLFKNVVDYADKYRGMDSVVLNGYEAYADITLIPETHGNWHTPPHWIDPVCHLAGFIMNASDVLNTKDYFYVTPGFGTSRLIEPLSPSAKYRSYVHMLPTANANMHAGDVYILRDNVIVGMLGQIKFKRISRILMGQFFSPSEESVSAHASPTPPPSVGVEPAVPPASVDKVVKVTPPSSSSSSSSSPPPPQAIKTESAVVAKSVPVEAETGVVGEAVSLIARETGLEVSEVADETTFVQIGVDSLMSLVLAEKFRSQLQLDVKSSLFLDCPTIGDLKGWLEQYC</sequence>
<feature type="region of interest" description="C-terminal hotdog fold" evidence="5">
    <location>
        <begin position="1489"/>
        <end position="1635"/>
    </location>
</feature>
<dbReference type="SUPFAM" id="SSF47336">
    <property type="entry name" value="ACP-like"/>
    <property type="match status" value="1"/>
</dbReference>
<dbReference type="InterPro" id="IPR050091">
    <property type="entry name" value="PKS_NRPS_Biosynth_Enz"/>
</dbReference>
<evidence type="ECO:0000256" key="4">
    <source>
        <dbReference type="ARBA" id="ARBA00022679"/>
    </source>
</evidence>
<dbReference type="InterPro" id="IPR014030">
    <property type="entry name" value="Ketoacyl_synth_N"/>
</dbReference>
<dbReference type="SMART" id="SM00825">
    <property type="entry name" value="PKS_KS"/>
    <property type="match status" value="1"/>
</dbReference>
<dbReference type="FunFam" id="3.40.366.10:FF:000017">
    <property type="entry name" value="Non-reducing polyketide synthase aptA"/>
    <property type="match status" value="1"/>
</dbReference>